<dbReference type="RefSeq" id="WP_265787237.1">
    <property type="nucleotide sequence ID" value="NZ_BAABRS010000001.1"/>
</dbReference>
<reference evidence="2 3" key="1">
    <citation type="submission" date="2021-11" db="EMBL/GenBank/DDBJ databases">
        <title>Aliifidinibius sp. nov., a new bacterium isolated from saline soil.</title>
        <authorList>
            <person name="Galisteo C."/>
            <person name="De La Haba R."/>
            <person name="Sanchez-Porro C."/>
            <person name="Ventosa A."/>
        </authorList>
    </citation>
    <scope>NUCLEOTIDE SEQUENCE [LARGE SCALE GENOMIC DNA]</scope>
    <source>
        <strain evidence="2 3">KACC 190600</strain>
    </source>
</reference>
<evidence type="ECO:0000313" key="2">
    <source>
        <dbReference type="EMBL" id="MCW9711755.1"/>
    </source>
</evidence>
<keyword evidence="3" id="KW-1185">Reference proteome</keyword>
<comment type="caution">
    <text evidence="2">The sequence shown here is derived from an EMBL/GenBank/DDBJ whole genome shotgun (WGS) entry which is preliminary data.</text>
</comment>
<evidence type="ECO:0000313" key="3">
    <source>
        <dbReference type="Proteomes" id="UP001207337"/>
    </source>
</evidence>
<dbReference type="InterPro" id="IPR019180">
    <property type="entry name" value="Oxidoreductase-like_N"/>
</dbReference>
<name>A0ABT3PV70_9BACT</name>
<evidence type="ECO:0000259" key="1">
    <source>
        <dbReference type="Pfam" id="PF09791"/>
    </source>
</evidence>
<gene>
    <name evidence="2" type="ORF">LQ318_02460</name>
</gene>
<dbReference type="InterPro" id="IPR039251">
    <property type="entry name" value="OXLD1"/>
</dbReference>
<dbReference type="EMBL" id="JAJNDC010000001">
    <property type="protein sequence ID" value="MCW9711755.1"/>
    <property type="molecule type" value="Genomic_DNA"/>
</dbReference>
<protein>
    <submittedName>
        <fullName evidence="2">Oxidoreductase-like domain-containing protein</fullName>
    </submittedName>
</protein>
<dbReference type="Pfam" id="PF09791">
    <property type="entry name" value="Oxidored-like"/>
    <property type="match status" value="1"/>
</dbReference>
<dbReference type="Proteomes" id="UP001207337">
    <property type="component" value="Unassembled WGS sequence"/>
</dbReference>
<organism evidence="2 3">
    <name type="scientific">Fodinibius salicampi</name>
    <dbReference type="NCBI Taxonomy" id="1920655"/>
    <lineage>
        <taxon>Bacteria</taxon>
        <taxon>Pseudomonadati</taxon>
        <taxon>Balneolota</taxon>
        <taxon>Balneolia</taxon>
        <taxon>Balneolales</taxon>
        <taxon>Balneolaceae</taxon>
        <taxon>Fodinibius</taxon>
    </lineage>
</organism>
<dbReference type="PANTHER" id="PTHR21193:SF3">
    <property type="entry name" value="OXIDOREDUCTASE-LIKE DOMAIN-CONTAINING PROTEIN 1"/>
    <property type="match status" value="1"/>
</dbReference>
<accession>A0ABT3PV70</accession>
<feature type="domain" description="Oxidoreductase-like" evidence="1">
    <location>
        <begin position="2"/>
        <end position="40"/>
    </location>
</feature>
<proteinExistence type="predicted"/>
<dbReference type="PANTHER" id="PTHR21193">
    <property type="entry name" value="OXIDOREDUCTASE-LIKE DOMAIN-CONTAINING PROTEIN 1"/>
    <property type="match status" value="1"/>
</dbReference>
<sequence length="49" mass="5946">MKKPIKPLPTDCCGSGCDRCVYDIYVEHLKRYRKWKQEQKKKEEQTQTK</sequence>